<evidence type="ECO:0000313" key="3">
    <source>
        <dbReference type="Proteomes" id="UP001596456"/>
    </source>
</evidence>
<comment type="caution">
    <text evidence="2">The sequence shown here is derived from an EMBL/GenBank/DDBJ whole genome shotgun (WGS) entry which is preliminary data.</text>
</comment>
<gene>
    <name evidence="2" type="ORF">ACFQPS_04185</name>
</gene>
<name>A0ABW2KSI5_9PROT</name>
<keyword evidence="3" id="KW-1185">Reference proteome</keyword>
<sequence length="357" mass="40342">MTDSDASATPGTAEDRPEDRDGLVFDDESRDALHILPLGMLPIATPGLRRAKLIKNARLETVVELFHDRQSGSGQVSTDHLGSLFPTHKKELRTDLVQVGKLVRLNSFDIYTLRKELRRIGIPVNDERHLRLSESKRSELTGYMKHFTRPLLQQVYGGEERSIDDVSDILKMLANPDRDEALRNLRMLSDKLKVGLQDIPDFLEEYGDTFLSLAYFRSCLDGIVPDVQRFMKWALDAADSELISRDRQMMKMLSEVQSKLTGITTSITGRFEAFDRRSKDFWTDISADSFRTVRHQIESHHVTIGGVLCGLAVKMALWRDRFPHGGGGPQKRVEFVRSEILPGLDHINAIERSAGAA</sequence>
<organism evidence="2 3">
    <name type="scientific">Rhodocista pekingensis</name>
    <dbReference type="NCBI Taxonomy" id="201185"/>
    <lineage>
        <taxon>Bacteria</taxon>
        <taxon>Pseudomonadati</taxon>
        <taxon>Pseudomonadota</taxon>
        <taxon>Alphaproteobacteria</taxon>
        <taxon>Rhodospirillales</taxon>
        <taxon>Azospirillaceae</taxon>
        <taxon>Rhodocista</taxon>
    </lineage>
</organism>
<feature type="compositionally biased region" description="Polar residues" evidence="1">
    <location>
        <begin position="1"/>
        <end position="10"/>
    </location>
</feature>
<reference evidence="3" key="1">
    <citation type="journal article" date="2019" name="Int. J. Syst. Evol. Microbiol.">
        <title>The Global Catalogue of Microorganisms (GCM) 10K type strain sequencing project: providing services to taxonomists for standard genome sequencing and annotation.</title>
        <authorList>
            <consortium name="The Broad Institute Genomics Platform"/>
            <consortium name="The Broad Institute Genome Sequencing Center for Infectious Disease"/>
            <person name="Wu L."/>
            <person name="Ma J."/>
        </authorList>
    </citation>
    <scope>NUCLEOTIDE SEQUENCE [LARGE SCALE GENOMIC DNA]</scope>
    <source>
        <strain evidence="3">CGMCC 1.16275</strain>
    </source>
</reference>
<evidence type="ECO:0000313" key="2">
    <source>
        <dbReference type="EMBL" id="MFC7332350.1"/>
    </source>
</evidence>
<evidence type="ECO:0000256" key="1">
    <source>
        <dbReference type="SAM" id="MobiDB-lite"/>
    </source>
</evidence>
<proteinExistence type="predicted"/>
<dbReference type="RefSeq" id="WP_377356705.1">
    <property type="nucleotide sequence ID" value="NZ_JBHTCM010000005.1"/>
</dbReference>
<accession>A0ABW2KSI5</accession>
<feature type="region of interest" description="Disordered" evidence="1">
    <location>
        <begin position="1"/>
        <end position="23"/>
    </location>
</feature>
<dbReference type="EMBL" id="JBHTCM010000005">
    <property type="protein sequence ID" value="MFC7332350.1"/>
    <property type="molecule type" value="Genomic_DNA"/>
</dbReference>
<feature type="compositionally biased region" description="Basic and acidic residues" evidence="1">
    <location>
        <begin position="13"/>
        <end position="23"/>
    </location>
</feature>
<dbReference type="Proteomes" id="UP001596456">
    <property type="component" value="Unassembled WGS sequence"/>
</dbReference>
<protein>
    <submittedName>
        <fullName evidence="2">Uncharacterized protein</fullName>
    </submittedName>
</protein>